<feature type="compositionally biased region" description="Polar residues" evidence="2">
    <location>
        <begin position="1"/>
        <end position="12"/>
    </location>
</feature>
<feature type="coiled-coil region" evidence="1">
    <location>
        <begin position="134"/>
        <end position="194"/>
    </location>
</feature>
<dbReference type="Proteomes" id="UP000011087">
    <property type="component" value="Unassembled WGS sequence"/>
</dbReference>
<name>L1IF38_GUITC</name>
<evidence type="ECO:0000313" key="4">
    <source>
        <dbReference type="EnsemblProtists" id="EKX34534"/>
    </source>
</evidence>
<reference evidence="5" key="2">
    <citation type="submission" date="2012-11" db="EMBL/GenBank/DDBJ databases">
        <authorList>
            <person name="Kuo A."/>
            <person name="Curtis B.A."/>
            <person name="Tanifuji G."/>
            <person name="Burki F."/>
            <person name="Gruber A."/>
            <person name="Irimia M."/>
            <person name="Maruyama S."/>
            <person name="Arias M.C."/>
            <person name="Ball S.G."/>
            <person name="Gile G.H."/>
            <person name="Hirakawa Y."/>
            <person name="Hopkins J.F."/>
            <person name="Rensing S.A."/>
            <person name="Schmutz J."/>
            <person name="Symeonidi A."/>
            <person name="Elias M."/>
            <person name="Eveleigh R.J."/>
            <person name="Herman E.K."/>
            <person name="Klute M.J."/>
            <person name="Nakayama T."/>
            <person name="Obornik M."/>
            <person name="Reyes-Prieto A."/>
            <person name="Armbrust E.V."/>
            <person name="Aves S.J."/>
            <person name="Beiko R.G."/>
            <person name="Coutinho P."/>
            <person name="Dacks J.B."/>
            <person name="Durnford D.G."/>
            <person name="Fast N.M."/>
            <person name="Green B.R."/>
            <person name="Grisdale C."/>
            <person name="Hempe F."/>
            <person name="Henrissat B."/>
            <person name="Hoppner M.P."/>
            <person name="Ishida K.-I."/>
            <person name="Kim E."/>
            <person name="Koreny L."/>
            <person name="Kroth P.G."/>
            <person name="Liu Y."/>
            <person name="Malik S.-B."/>
            <person name="Maier U.G."/>
            <person name="McRose D."/>
            <person name="Mock T."/>
            <person name="Neilson J.A."/>
            <person name="Onodera N.T."/>
            <person name="Poole A.M."/>
            <person name="Pritham E.J."/>
            <person name="Richards T.A."/>
            <person name="Rocap G."/>
            <person name="Roy S.W."/>
            <person name="Sarai C."/>
            <person name="Schaack S."/>
            <person name="Shirato S."/>
            <person name="Slamovits C.H."/>
            <person name="Spencer D.F."/>
            <person name="Suzuki S."/>
            <person name="Worden A.Z."/>
            <person name="Zauner S."/>
            <person name="Barry K."/>
            <person name="Bell C."/>
            <person name="Bharti A.K."/>
            <person name="Crow J.A."/>
            <person name="Grimwood J."/>
            <person name="Kramer R."/>
            <person name="Lindquist E."/>
            <person name="Lucas S."/>
            <person name="Salamov A."/>
            <person name="McFadden G.I."/>
            <person name="Lane C.E."/>
            <person name="Keeling P.J."/>
            <person name="Gray M.W."/>
            <person name="Grigoriev I.V."/>
            <person name="Archibald J.M."/>
        </authorList>
    </citation>
    <scope>NUCLEOTIDE SEQUENCE</scope>
    <source>
        <strain evidence="5">CCMP2712</strain>
    </source>
</reference>
<reference evidence="4" key="3">
    <citation type="submission" date="2016-03" db="UniProtKB">
        <authorList>
            <consortium name="EnsemblProtists"/>
        </authorList>
    </citation>
    <scope>IDENTIFICATION</scope>
</reference>
<dbReference type="RefSeq" id="XP_005821514.1">
    <property type="nucleotide sequence ID" value="XM_005821457.1"/>
</dbReference>
<feature type="region of interest" description="Disordered" evidence="2">
    <location>
        <begin position="1"/>
        <end position="134"/>
    </location>
</feature>
<accession>L1IF38</accession>
<evidence type="ECO:0008006" key="6">
    <source>
        <dbReference type="Google" id="ProtNLM"/>
    </source>
</evidence>
<evidence type="ECO:0000313" key="5">
    <source>
        <dbReference type="Proteomes" id="UP000011087"/>
    </source>
</evidence>
<evidence type="ECO:0000256" key="1">
    <source>
        <dbReference type="SAM" id="Coils"/>
    </source>
</evidence>
<feature type="compositionally biased region" description="Polar residues" evidence="2">
    <location>
        <begin position="118"/>
        <end position="134"/>
    </location>
</feature>
<dbReference type="PaxDb" id="55529-EKX34534"/>
<evidence type="ECO:0000313" key="3">
    <source>
        <dbReference type="EMBL" id="EKX34534.1"/>
    </source>
</evidence>
<proteinExistence type="predicted"/>
<dbReference type="EMBL" id="JH993107">
    <property type="protein sequence ID" value="EKX34534.1"/>
    <property type="molecule type" value="Genomic_DNA"/>
</dbReference>
<organism evidence="3">
    <name type="scientific">Guillardia theta (strain CCMP2712)</name>
    <name type="common">Cryptophyte</name>
    <dbReference type="NCBI Taxonomy" id="905079"/>
    <lineage>
        <taxon>Eukaryota</taxon>
        <taxon>Cryptophyceae</taxon>
        <taxon>Pyrenomonadales</taxon>
        <taxon>Geminigeraceae</taxon>
        <taxon>Guillardia</taxon>
    </lineage>
</organism>
<keyword evidence="5" id="KW-1185">Reference proteome</keyword>
<feature type="compositionally biased region" description="Polar residues" evidence="2">
    <location>
        <begin position="91"/>
        <end position="111"/>
    </location>
</feature>
<dbReference type="EnsemblProtists" id="EKX34534">
    <property type="protein sequence ID" value="EKX34534"/>
    <property type="gene ID" value="GUITHDRAFT_155707"/>
</dbReference>
<dbReference type="KEGG" id="gtt:GUITHDRAFT_155707"/>
<sequence length="227" mass="25020">MQMHPANSNGKNNKSRSFSKKDGSPDLSRDSEKSLTSFSPTLDDSLEGKSDASPSSKIVRPQTAPAKRSLSKANTTIIQGGKHKQTKNELDSSSASLFETSLEGTNSSQQHIKGKGMQQDQANHAEFSENSQDVSALQAEILQLKDRIVALENHSKTVEEERYKLLQENRDLRAKLHESDKEEISRKLSEMTEKCQQTLLANGRLMEKVKLLSQADSNGQDGSSTTS</sequence>
<gene>
    <name evidence="3" type="ORF">GUITHDRAFT_155707</name>
</gene>
<protein>
    <recommendedName>
        <fullName evidence="6">cGMP-dependent protein kinase interacting domain-containing protein</fullName>
    </recommendedName>
</protein>
<dbReference type="HOGENOM" id="CLU_1221648_0_0_1"/>
<keyword evidence="1" id="KW-0175">Coiled coil</keyword>
<dbReference type="AlphaFoldDB" id="L1IF38"/>
<reference evidence="3 5" key="1">
    <citation type="journal article" date="2012" name="Nature">
        <title>Algal genomes reveal evolutionary mosaicism and the fate of nucleomorphs.</title>
        <authorList>
            <consortium name="DOE Joint Genome Institute"/>
            <person name="Curtis B.A."/>
            <person name="Tanifuji G."/>
            <person name="Burki F."/>
            <person name="Gruber A."/>
            <person name="Irimia M."/>
            <person name="Maruyama S."/>
            <person name="Arias M.C."/>
            <person name="Ball S.G."/>
            <person name="Gile G.H."/>
            <person name="Hirakawa Y."/>
            <person name="Hopkins J.F."/>
            <person name="Kuo A."/>
            <person name="Rensing S.A."/>
            <person name="Schmutz J."/>
            <person name="Symeonidi A."/>
            <person name="Elias M."/>
            <person name="Eveleigh R.J."/>
            <person name="Herman E.K."/>
            <person name="Klute M.J."/>
            <person name="Nakayama T."/>
            <person name="Obornik M."/>
            <person name="Reyes-Prieto A."/>
            <person name="Armbrust E.V."/>
            <person name="Aves S.J."/>
            <person name="Beiko R.G."/>
            <person name="Coutinho P."/>
            <person name="Dacks J.B."/>
            <person name="Durnford D.G."/>
            <person name="Fast N.M."/>
            <person name="Green B.R."/>
            <person name="Grisdale C.J."/>
            <person name="Hempel F."/>
            <person name="Henrissat B."/>
            <person name="Hoppner M.P."/>
            <person name="Ishida K."/>
            <person name="Kim E."/>
            <person name="Koreny L."/>
            <person name="Kroth P.G."/>
            <person name="Liu Y."/>
            <person name="Malik S.B."/>
            <person name="Maier U.G."/>
            <person name="McRose D."/>
            <person name="Mock T."/>
            <person name="Neilson J.A."/>
            <person name="Onodera N.T."/>
            <person name="Poole A.M."/>
            <person name="Pritham E.J."/>
            <person name="Richards T.A."/>
            <person name="Rocap G."/>
            <person name="Roy S.W."/>
            <person name="Sarai C."/>
            <person name="Schaack S."/>
            <person name="Shirato S."/>
            <person name="Slamovits C.H."/>
            <person name="Spencer D.F."/>
            <person name="Suzuki S."/>
            <person name="Worden A.Z."/>
            <person name="Zauner S."/>
            <person name="Barry K."/>
            <person name="Bell C."/>
            <person name="Bharti A.K."/>
            <person name="Crow J.A."/>
            <person name="Grimwood J."/>
            <person name="Kramer R."/>
            <person name="Lindquist E."/>
            <person name="Lucas S."/>
            <person name="Salamov A."/>
            <person name="McFadden G.I."/>
            <person name="Lane C.E."/>
            <person name="Keeling P.J."/>
            <person name="Gray M.W."/>
            <person name="Grigoriev I.V."/>
            <person name="Archibald J.M."/>
        </authorList>
    </citation>
    <scope>NUCLEOTIDE SEQUENCE</scope>
    <source>
        <strain evidence="3 5">CCMP2712</strain>
    </source>
</reference>
<evidence type="ECO:0000256" key="2">
    <source>
        <dbReference type="SAM" id="MobiDB-lite"/>
    </source>
</evidence>
<dbReference type="GeneID" id="17291288"/>
<feature type="compositionally biased region" description="Basic and acidic residues" evidence="2">
    <location>
        <begin position="19"/>
        <end position="33"/>
    </location>
</feature>